<reference evidence="1 2" key="1">
    <citation type="submission" date="2020-03" db="EMBL/GenBank/DDBJ databases">
        <title>Metabolic flexibility allows generalist bacteria to become dominant in a frequently disturbed ecosystem.</title>
        <authorList>
            <person name="Chen Y.-J."/>
            <person name="Leung P.M."/>
            <person name="Bay S.K."/>
            <person name="Hugenholtz P."/>
            <person name="Kessler A.J."/>
            <person name="Shelley G."/>
            <person name="Waite D.W."/>
            <person name="Cook P.L."/>
            <person name="Greening C."/>
        </authorList>
    </citation>
    <scope>NUCLEOTIDE SEQUENCE [LARGE SCALE GENOMIC DNA]</scope>
    <source>
        <strain evidence="1">SS_bin_28</strain>
    </source>
</reference>
<gene>
    <name evidence="1" type="ORF">HKN21_12805</name>
</gene>
<evidence type="ECO:0000313" key="1">
    <source>
        <dbReference type="EMBL" id="NNF07634.1"/>
    </source>
</evidence>
<sequence>YFSSPIYFLPNLDDGEQLEKLRERMIVFAFGQGQWEDPEESWRMAKILGNKGVPNRVDPWGPDYDHNWPTWRTMLPKYLSEMA</sequence>
<evidence type="ECO:0000313" key="2">
    <source>
        <dbReference type="Proteomes" id="UP000547674"/>
    </source>
</evidence>
<evidence type="ECO:0008006" key="3">
    <source>
        <dbReference type="Google" id="ProtNLM"/>
    </source>
</evidence>
<protein>
    <recommendedName>
        <fullName evidence="3">Esterase</fullName>
    </recommendedName>
</protein>
<dbReference type="Gene3D" id="3.40.50.1820">
    <property type="entry name" value="alpha/beta hydrolase"/>
    <property type="match status" value="1"/>
</dbReference>
<name>A0A7Y2E9C5_UNCEI</name>
<dbReference type="AlphaFoldDB" id="A0A7Y2E9C5"/>
<dbReference type="EMBL" id="JABDJR010000511">
    <property type="protein sequence ID" value="NNF07634.1"/>
    <property type="molecule type" value="Genomic_DNA"/>
</dbReference>
<dbReference type="Proteomes" id="UP000547674">
    <property type="component" value="Unassembled WGS sequence"/>
</dbReference>
<accession>A0A7Y2E9C5</accession>
<proteinExistence type="predicted"/>
<feature type="non-terminal residue" evidence="1">
    <location>
        <position position="1"/>
    </location>
</feature>
<organism evidence="1 2">
    <name type="scientific">Eiseniibacteriota bacterium</name>
    <dbReference type="NCBI Taxonomy" id="2212470"/>
    <lineage>
        <taxon>Bacteria</taxon>
        <taxon>Candidatus Eiseniibacteriota</taxon>
    </lineage>
</organism>
<dbReference type="InterPro" id="IPR029058">
    <property type="entry name" value="AB_hydrolase_fold"/>
</dbReference>
<comment type="caution">
    <text evidence="1">The sequence shown here is derived from an EMBL/GenBank/DDBJ whole genome shotgun (WGS) entry which is preliminary data.</text>
</comment>